<dbReference type="OrthoDB" id="71310at2759"/>
<keyword evidence="1" id="KW-0472">Membrane</keyword>
<dbReference type="GeneID" id="115629032"/>
<name>A0A6J2TYL8_DROLE</name>
<evidence type="ECO:0000313" key="4">
    <source>
        <dbReference type="RefSeq" id="XP_030381194.1"/>
    </source>
</evidence>
<accession>A0A6J2TYL8</accession>
<evidence type="ECO:0000259" key="2">
    <source>
        <dbReference type="Pfam" id="PF10260"/>
    </source>
</evidence>
<dbReference type="Proteomes" id="UP000504634">
    <property type="component" value="Unplaced"/>
</dbReference>
<keyword evidence="1" id="KW-1133">Transmembrane helix</keyword>
<proteinExistence type="predicted"/>
<dbReference type="PANTHER" id="PTHR13527">
    <property type="entry name" value="SAYSVFN DOMAIN-CONTAINING PROTEIN 1"/>
    <property type="match status" value="1"/>
</dbReference>
<reference evidence="4" key="1">
    <citation type="submission" date="2025-08" db="UniProtKB">
        <authorList>
            <consortium name="RefSeq"/>
        </authorList>
    </citation>
    <scope>IDENTIFICATION</scope>
    <source>
        <strain evidence="4">11010-0011.00</strain>
        <tissue evidence="4">Whole body</tissue>
    </source>
</reference>
<feature type="transmembrane region" description="Helical" evidence="1">
    <location>
        <begin position="84"/>
        <end position="103"/>
    </location>
</feature>
<keyword evidence="1" id="KW-0812">Transmembrane</keyword>
<feature type="transmembrane region" description="Helical" evidence="1">
    <location>
        <begin position="109"/>
        <end position="126"/>
    </location>
</feature>
<dbReference type="InterPro" id="IPR039159">
    <property type="entry name" value="SAYSD1"/>
</dbReference>
<dbReference type="RefSeq" id="XP_030381194.1">
    <property type="nucleotide sequence ID" value="XM_030525334.1"/>
</dbReference>
<feature type="domain" description="SAYSvFN" evidence="2">
    <location>
        <begin position="93"/>
        <end position="162"/>
    </location>
</feature>
<dbReference type="AlphaFoldDB" id="A0A6J2TYL8"/>
<sequence>MDDFQEQLHKYRLRKRRKEVVDKFKSKIRFPWPFGKAERQMEVVEITKEADKSPSTSLSEDDFIEDSVGHTLDPPKETWRDGKCLKYTLWTVYFCFWVTVYIIAIELKFGIVFLMFSALFMIYFNTRTGPKKPNEISAYSVFNKDFQSIDGTLKAEQFEREIRYGSSSVR</sequence>
<dbReference type="PANTHER" id="PTHR13527:SF0">
    <property type="entry name" value="SAYSVFN DOMAIN-CONTAINING PROTEIN 1"/>
    <property type="match status" value="1"/>
</dbReference>
<keyword evidence="3" id="KW-1185">Reference proteome</keyword>
<dbReference type="InterPro" id="IPR019387">
    <property type="entry name" value="SAYSvFN_dom"/>
</dbReference>
<protein>
    <submittedName>
        <fullName evidence="4">SAYSvFN domain-containing protein 1</fullName>
    </submittedName>
</protein>
<evidence type="ECO:0000256" key="1">
    <source>
        <dbReference type="SAM" id="Phobius"/>
    </source>
</evidence>
<dbReference type="Pfam" id="PF10260">
    <property type="entry name" value="SAYSvFN"/>
    <property type="match status" value="1"/>
</dbReference>
<organism evidence="3 4">
    <name type="scientific">Drosophila lebanonensis</name>
    <name type="common">Fruit fly</name>
    <name type="synonym">Scaptodrosophila lebanonensis</name>
    <dbReference type="NCBI Taxonomy" id="7225"/>
    <lineage>
        <taxon>Eukaryota</taxon>
        <taxon>Metazoa</taxon>
        <taxon>Ecdysozoa</taxon>
        <taxon>Arthropoda</taxon>
        <taxon>Hexapoda</taxon>
        <taxon>Insecta</taxon>
        <taxon>Pterygota</taxon>
        <taxon>Neoptera</taxon>
        <taxon>Endopterygota</taxon>
        <taxon>Diptera</taxon>
        <taxon>Brachycera</taxon>
        <taxon>Muscomorpha</taxon>
        <taxon>Ephydroidea</taxon>
        <taxon>Drosophilidae</taxon>
        <taxon>Scaptodrosophila</taxon>
    </lineage>
</organism>
<evidence type="ECO:0000313" key="3">
    <source>
        <dbReference type="Proteomes" id="UP000504634"/>
    </source>
</evidence>
<dbReference type="CTD" id="55776"/>
<gene>
    <name evidence="4" type="primary">LOC115629032</name>
</gene>